<feature type="non-terminal residue" evidence="1">
    <location>
        <position position="89"/>
    </location>
</feature>
<proteinExistence type="predicted"/>
<accession>A0A0B6YIJ3</accession>
<gene>
    <name evidence="1" type="primary">ORF26648</name>
</gene>
<dbReference type="AlphaFoldDB" id="A0A0B6YIJ3"/>
<name>A0A0B6YIJ3_9EUPU</name>
<feature type="non-terminal residue" evidence="1">
    <location>
        <position position="1"/>
    </location>
</feature>
<protein>
    <submittedName>
        <fullName evidence="1">Uncharacterized protein</fullName>
    </submittedName>
</protein>
<dbReference type="EMBL" id="HACG01009178">
    <property type="protein sequence ID" value="CEK56043.1"/>
    <property type="molecule type" value="Transcribed_RNA"/>
</dbReference>
<organism evidence="1">
    <name type="scientific">Arion vulgaris</name>
    <dbReference type="NCBI Taxonomy" id="1028688"/>
    <lineage>
        <taxon>Eukaryota</taxon>
        <taxon>Metazoa</taxon>
        <taxon>Spiralia</taxon>
        <taxon>Lophotrochozoa</taxon>
        <taxon>Mollusca</taxon>
        <taxon>Gastropoda</taxon>
        <taxon>Heterobranchia</taxon>
        <taxon>Euthyneura</taxon>
        <taxon>Panpulmonata</taxon>
        <taxon>Eupulmonata</taxon>
        <taxon>Stylommatophora</taxon>
        <taxon>Helicina</taxon>
        <taxon>Arionoidea</taxon>
        <taxon>Arionidae</taxon>
        <taxon>Arion</taxon>
    </lineage>
</organism>
<evidence type="ECO:0000313" key="1">
    <source>
        <dbReference type="EMBL" id="CEK56043.1"/>
    </source>
</evidence>
<reference evidence="1" key="1">
    <citation type="submission" date="2014-12" db="EMBL/GenBank/DDBJ databases">
        <title>Insight into the proteome of Arion vulgaris.</title>
        <authorList>
            <person name="Aradska J."/>
            <person name="Bulat T."/>
            <person name="Smidak R."/>
            <person name="Sarate P."/>
            <person name="Gangsoo J."/>
            <person name="Sialana F."/>
            <person name="Bilban M."/>
            <person name="Lubec G."/>
        </authorList>
    </citation>
    <scope>NUCLEOTIDE SEQUENCE</scope>
    <source>
        <tissue evidence="1">Skin</tissue>
    </source>
</reference>
<sequence>KTICYDNEDENCEPESGQCHHQLSYNSVRPLISSEEQFTDLELHDTKLLLDDCRGNDYQQKVNNALNHPFISLNASGSSHEPQVNKHFK</sequence>